<dbReference type="SMART" id="SM01248">
    <property type="entry name" value="KaiB"/>
    <property type="match status" value="1"/>
</dbReference>
<dbReference type="GO" id="GO:0048511">
    <property type="term" value="P:rhythmic process"/>
    <property type="evidence" value="ECO:0007669"/>
    <property type="project" value="InterPro"/>
</dbReference>
<dbReference type="CDD" id="cd02978">
    <property type="entry name" value="KaiB_like"/>
    <property type="match status" value="1"/>
</dbReference>
<dbReference type="Gene3D" id="3.40.30.10">
    <property type="entry name" value="Glutaredoxin"/>
    <property type="match status" value="1"/>
</dbReference>
<dbReference type="InterPro" id="IPR011649">
    <property type="entry name" value="KaiB_domain"/>
</dbReference>
<keyword evidence="3" id="KW-1185">Reference proteome</keyword>
<dbReference type="PANTHER" id="PTHR41709:SF2">
    <property type="entry name" value="CIRCADIAN CLOCK PROTEIN KAIB2"/>
    <property type="match status" value="1"/>
</dbReference>
<dbReference type="Pfam" id="PF07689">
    <property type="entry name" value="KaiB"/>
    <property type="match status" value="1"/>
</dbReference>
<dbReference type="Proteomes" id="UP000184550">
    <property type="component" value="Unassembled WGS sequence"/>
</dbReference>
<accession>A0A7Z9E2U3</accession>
<sequence>MKDHYLSPKQNSQPSIEEGYYCLRLYIAGTNLKSILALKTIKYICETHLKDHYDLEVIDVYQQPELTQGEPIVAVPTLIRLLPLPLQRIIGDLSQKERILTALNLSF</sequence>
<dbReference type="SUPFAM" id="SSF52833">
    <property type="entry name" value="Thioredoxin-like"/>
    <property type="match status" value="1"/>
</dbReference>
<evidence type="ECO:0000313" key="3">
    <source>
        <dbReference type="Proteomes" id="UP000184550"/>
    </source>
</evidence>
<evidence type="ECO:0000313" key="2">
    <source>
        <dbReference type="EMBL" id="VXD22692.1"/>
    </source>
</evidence>
<protein>
    <submittedName>
        <fullName evidence="2">Circadian clock protein KaiB</fullName>
    </submittedName>
</protein>
<proteinExistence type="predicted"/>
<name>A0A7Z9E2U3_9CYAN</name>
<evidence type="ECO:0000259" key="1">
    <source>
        <dbReference type="SMART" id="SM01248"/>
    </source>
</evidence>
<dbReference type="EMBL" id="CZCU02000153">
    <property type="protein sequence ID" value="VXD22692.1"/>
    <property type="molecule type" value="Genomic_DNA"/>
</dbReference>
<dbReference type="AlphaFoldDB" id="A0A7Z9E2U3"/>
<reference evidence="2" key="1">
    <citation type="submission" date="2019-10" db="EMBL/GenBank/DDBJ databases">
        <authorList>
            <consortium name="Genoscope - CEA"/>
            <person name="William W."/>
        </authorList>
    </citation>
    <scope>NUCLEOTIDE SEQUENCE [LARGE SCALE GENOMIC DNA]</scope>
    <source>
        <strain evidence="2">BBR_PRJEB10992</strain>
    </source>
</reference>
<feature type="domain" description="KaiB" evidence="1">
    <location>
        <begin position="24"/>
        <end position="105"/>
    </location>
</feature>
<dbReference type="PANTHER" id="PTHR41709">
    <property type="entry name" value="KAIB-LIKE PROTEIN 1"/>
    <property type="match status" value="1"/>
</dbReference>
<comment type="caution">
    <text evidence="2">The sequence shown here is derived from an EMBL/GenBank/DDBJ whole genome shotgun (WGS) entry which is preliminary data.</text>
</comment>
<dbReference type="InterPro" id="IPR039022">
    <property type="entry name" value="KaiB-like"/>
</dbReference>
<gene>
    <name evidence="2" type="primary">kaiB</name>
    <name evidence="2" type="ORF">PL8927_760003</name>
</gene>
<dbReference type="RefSeq" id="WP_083624924.1">
    <property type="nucleotide sequence ID" value="NZ_LR734878.1"/>
</dbReference>
<dbReference type="OrthoDB" id="5458519at2"/>
<dbReference type="InterPro" id="IPR036249">
    <property type="entry name" value="Thioredoxin-like_sf"/>
</dbReference>
<organism evidence="2 3">
    <name type="scientific">Planktothrix serta PCC 8927</name>
    <dbReference type="NCBI Taxonomy" id="671068"/>
    <lineage>
        <taxon>Bacteria</taxon>
        <taxon>Bacillati</taxon>
        <taxon>Cyanobacteriota</taxon>
        <taxon>Cyanophyceae</taxon>
        <taxon>Oscillatoriophycideae</taxon>
        <taxon>Oscillatoriales</taxon>
        <taxon>Microcoleaceae</taxon>
        <taxon>Planktothrix</taxon>
    </lineage>
</organism>